<gene>
    <name evidence="1" type="primary">Contig6764.g7236</name>
    <name evidence="1" type="ORF">STYLEM_16365</name>
</gene>
<organism evidence="1 2">
    <name type="scientific">Stylonychia lemnae</name>
    <name type="common">Ciliate</name>
    <dbReference type="NCBI Taxonomy" id="5949"/>
    <lineage>
        <taxon>Eukaryota</taxon>
        <taxon>Sar</taxon>
        <taxon>Alveolata</taxon>
        <taxon>Ciliophora</taxon>
        <taxon>Intramacronucleata</taxon>
        <taxon>Spirotrichea</taxon>
        <taxon>Stichotrichia</taxon>
        <taxon>Sporadotrichida</taxon>
        <taxon>Oxytrichidae</taxon>
        <taxon>Stylonychinae</taxon>
        <taxon>Stylonychia</taxon>
    </lineage>
</organism>
<dbReference type="AlphaFoldDB" id="A0A078B1R4"/>
<accession>A0A078B1R4</accession>
<evidence type="ECO:0000313" key="1">
    <source>
        <dbReference type="EMBL" id="CDW87262.1"/>
    </source>
</evidence>
<dbReference type="Proteomes" id="UP000039865">
    <property type="component" value="Unassembled WGS sequence"/>
</dbReference>
<reference evidence="1 2" key="1">
    <citation type="submission" date="2014-06" db="EMBL/GenBank/DDBJ databases">
        <authorList>
            <person name="Swart Estienne"/>
        </authorList>
    </citation>
    <scope>NUCLEOTIDE SEQUENCE [LARGE SCALE GENOMIC DNA]</scope>
    <source>
        <strain evidence="1 2">130c</strain>
    </source>
</reference>
<dbReference type="InParanoid" id="A0A078B1R4"/>
<proteinExistence type="predicted"/>
<dbReference type="EMBL" id="CCKQ01015446">
    <property type="protein sequence ID" value="CDW87262.1"/>
    <property type="molecule type" value="Genomic_DNA"/>
</dbReference>
<name>A0A078B1R4_STYLE</name>
<evidence type="ECO:0000313" key="2">
    <source>
        <dbReference type="Proteomes" id="UP000039865"/>
    </source>
</evidence>
<sequence>MFLFQIMTIYKILKTLYCKSQKLTELILRITICQVTQLKEPTILGLSWHPRYAHLSGKLGIFSLTCRGKYSQKQSQKNTHLEIFSLENKLELTDLMTNLLAKKFKGNTRALKISNQKPIYSSEKMQIIAPNTNQNIHENSRIHVIDSNLEILNDKRTDQSFNNINLEQERQSFIDRIKKNETTSRFTLKGKRKYNKFEISNSICSFEGRDAQRLNYKAEYQPDSELNGDFQHGLEDRSDIKNFALFDLIQKRATTKQFHNSQSPKAKTANSNQIRNQKYKFNEMIQPKSRGSNLTVTILDKNNSQNSYKGSQQNKKIFSSLIIV</sequence>
<protein>
    <submittedName>
        <fullName evidence="1">Uncharacterized protein</fullName>
    </submittedName>
</protein>
<keyword evidence="2" id="KW-1185">Reference proteome</keyword>